<dbReference type="EMBL" id="JAFVMH010000005">
    <property type="protein sequence ID" value="MBO1325805.1"/>
    <property type="molecule type" value="Genomic_DNA"/>
</dbReference>
<feature type="domain" description="Aminotransferase class I/classII large" evidence="8">
    <location>
        <begin position="62"/>
        <end position="368"/>
    </location>
</feature>
<accession>A0A939HJX5</accession>
<keyword evidence="4 9" id="KW-0032">Aminotransferase</keyword>
<dbReference type="InterPro" id="IPR004839">
    <property type="entry name" value="Aminotransferase_I/II_large"/>
</dbReference>
<dbReference type="InterPro" id="IPR015421">
    <property type="entry name" value="PyrdxlP-dep_Trfase_major"/>
</dbReference>
<evidence type="ECO:0000313" key="9">
    <source>
        <dbReference type="EMBL" id="MBO1325805.1"/>
    </source>
</evidence>
<dbReference type="PANTHER" id="PTHR46383:SF2">
    <property type="entry name" value="AMINOTRANSFERASE"/>
    <property type="match status" value="1"/>
</dbReference>
<keyword evidence="6" id="KW-0663">Pyridoxal phosphate</keyword>
<evidence type="ECO:0000259" key="8">
    <source>
        <dbReference type="Pfam" id="PF00155"/>
    </source>
</evidence>
<comment type="similarity">
    <text evidence="2">Belongs to the class-I pyridoxal-phosphate-dependent aminotransferase family.</text>
</comment>
<comment type="cofactor">
    <cofactor evidence="1">
        <name>pyridoxal 5'-phosphate</name>
        <dbReference type="ChEBI" id="CHEBI:597326"/>
    </cofactor>
</comment>
<evidence type="ECO:0000256" key="2">
    <source>
        <dbReference type="ARBA" id="ARBA00007441"/>
    </source>
</evidence>
<dbReference type="PANTHER" id="PTHR46383">
    <property type="entry name" value="ASPARTATE AMINOTRANSFERASE"/>
    <property type="match status" value="1"/>
</dbReference>
<dbReference type="Gene3D" id="3.40.640.10">
    <property type="entry name" value="Type I PLP-dependent aspartate aminotransferase-like (Major domain)"/>
    <property type="match status" value="1"/>
</dbReference>
<comment type="caution">
    <text evidence="9">The sequence shown here is derived from an EMBL/GenBank/DDBJ whole genome shotgun (WGS) entry which is preliminary data.</text>
</comment>
<dbReference type="GO" id="GO:0004069">
    <property type="term" value="F:L-aspartate:2-oxoglutarate aminotransferase activity"/>
    <property type="evidence" value="ECO:0007669"/>
    <property type="project" value="UniProtKB-EC"/>
</dbReference>
<proteinExistence type="inferred from homology"/>
<dbReference type="InterPro" id="IPR015424">
    <property type="entry name" value="PyrdxlP-dep_Trfase"/>
</dbReference>
<name>A0A939HJX5_9PROT</name>
<evidence type="ECO:0000256" key="7">
    <source>
        <dbReference type="ARBA" id="ARBA00049185"/>
    </source>
</evidence>
<dbReference type="SUPFAM" id="SSF53383">
    <property type="entry name" value="PLP-dependent transferases"/>
    <property type="match status" value="1"/>
</dbReference>
<dbReference type="Pfam" id="PF00155">
    <property type="entry name" value="Aminotran_1_2"/>
    <property type="match status" value="1"/>
</dbReference>
<evidence type="ECO:0000256" key="1">
    <source>
        <dbReference type="ARBA" id="ARBA00001933"/>
    </source>
</evidence>
<evidence type="ECO:0000256" key="3">
    <source>
        <dbReference type="ARBA" id="ARBA00012753"/>
    </source>
</evidence>
<organism evidence="9 10">
    <name type="scientific">Acetobacter garciniae</name>
    <dbReference type="NCBI Taxonomy" id="2817435"/>
    <lineage>
        <taxon>Bacteria</taxon>
        <taxon>Pseudomonadati</taxon>
        <taxon>Pseudomonadota</taxon>
        <taxon>Alphaproteobacteria</taxon>
        <taxon>Acetobacterales</taxon>
        <taxon>Acetobacteraceae</taxon>
        <taxon>Acetobacter</taxon>
    </lineage>
</organism>
<reference evidence="9" key="1">
    <citation type="submission" date="2021-03" db="EMBL/GenBank/DDBJ databases">
        <title>The complete genome sequence of Acetobacter sp. TBRC 12339.</title>
        <authorList>
            <person name="Charoenyingcharoen P."/>
            <person name="Yukphan P."/>
        </authorList>
    </citation>
    <scope>NUCLEOTIDE SEQUENCE</scope>
    <source>
        <strain evidence="9">TBRC 12339</strain>
    </source>
</reference>
<dbReference type="CDD" id="cd00609">
    <property type="entry name" value="AAT_like"/>
    <property type="match status" value="1"/>
</dbReference>
<evidence type="ECO:0000313" key="10">
    <source>
        <dbReference type="Proteomes" id="UP000664073"/>
    </source>
</evidence>
<dbReference type="EC" id="2.6.1.1" evidence="3"/>
<evidence type="ECO:0000256" key="6">
    <source>
        <dbReference type="ARBA" id="ARBA00022898"/>
    </source>
</evidence>
<sequence>MTVPAIDSFHALSIGALAHRLEQQGRSVIHLEFGQPSTPAPKGAIARAHHVLDTDPMGYWESEPLKERIAAHYATTYGVSVAPERIVLTCGASAALVLAFSSCFGPGARVALARPGYVAYRNTLRALHIEPVELACGPAERFQLSAARIAALDPAPAGVLVASPANPTGTVLSGPELHDIARICRERRITLVSDEIYHGLTYGEPAHSMLEYDPDAIIINSFSKYYSMAPWRLGWLVVPEMRVDAARARMGNMFLPPSALSQHAALAAFDCQDELQGHLATYRKNRDLFLQALAPLGLNHIAPPDGAFYIYADIGHLSDDSLEFCRELLLDTGVATAPGLDFDPVEGGHFIRFSFAASTERVTEALARMIPWFAARPRIK</sequence>
<keyword evidence="10" id="KW-1185">Reference proteome</keyword>
<keyword evidence="5" id="KW-0808">Transferase</keyword>
<protein>
    <recommendedName>
        <fullName evidence="3">aspartate transaminase</fullName>
        <ecNumber evidence="3">2.6.1.1</ecNumber>
    </recommendedName>
</protein>
<comment type="catalytic activity">
    <reaction evidence="7">
        <text>L-aspartate + 2-oxoglutarate = oxaloacetate + L-glutamate</text>
        <dbReference type="Rhea" id="RHEA:21824"/>
        <dbReference type="ChEBI" id="CHEBI:16452"/>
        <dbReference type="ChEBI" id="CHEBI:16810"/>
        <dbReference type="ChEBI" id="CHEBI:29985"/>
        <dbReference type="ChEBI" id="CHEBI:29991"/>
        <dbReference type="EC" id="2.6.1.1"/>
    </reaction>
</comment>
<gene>
    <name evidence="9" type="ORF">J2D77_11620</name>
</gene>
<dbReference type="GO" id="GO:0006520">
    <property type="term" value="P:amino acid metabolic process"/>
    <property type="evidence" value="ECO:0007669"/>
    <property type="project" value="InterPro"/>
</dbReference>
<dbReference type="Proteomes" id="UP000664073">
    <property type="component" value="Unassembled WGS sequence"/>
</dbReference>
<dbReference type="InterPro" id="IPR050596">
    <property type="entry name" value="AspAT/PAT-like"/>
</dbReference>
<evidence type="ECO:0000256" key="5">
    <source>
        <dbReference type="ARBA" id="ARBA00022679"/>
    </source>
</evidence>
<dbReference type="GO" id="GO:0030170">
    <property type="term" value="F:pyridoxal phosphate binding"/>
    <property type="evidence" value="ECO:0007669"/>
    <property type="project" value="InterPro"/>
</dbReference>
<dbReference type="AlphaFoldDB" id="A0A939HJX5"/>
<evidence type="ECO:0000256" key="4">
    <source>
        <dbReference type="ARBA" id="ARBA00022576"/>
    </source>
</evidence>
<dbReference type="RefSeq" id="WP_207846447.1">
    <property type="nucleotide sequence ID" value="NZ_JAFVMH010000005.1"/>
</dbReference>